<sequence>MTVSEERASGPENEQWRDAAAQAADRHLEKSVFLFQFCTVRAAWLNAPRGVVRSQHLDLTGLPDAHLMFRVNSHG</sequence>
<dbReference type="EMBL" id="CAJHCQ010000001">
    <property type="protein sequence ID" value="CAD6510019.1"/>
    <property type="molecule type" value="Genomic_DNA"/>
</dbReference>
<evidence type="ECO:0000256" key="1">
    <source>
        <dbReference type="SAM" id="MobiDB-lite"/>
    </source>
</evidence>
<evidence type="ECO:0000313" key="2">
    <source>
        <dbReference type="EMBL" id="CAD6510019.1"/>
    </source>
</evidence>
<dbReference type="Proteomes" id="UP000656319">
    <property type="component" value="Unassembled WGS sequence"/>
</dbReference>
<reference evidence="2 3" key="1">
    <citation type="submission" date="2020-10" db="EMBL/GenBank/DDBJ databases">
        <authorList>
            <person name="Peeters C."/>
        </authorList>
    </citation>
    <scope>NUCLEOTIDE SEQUENCE [LARGE SCALE GENOMIC DNA]</scope>
    <source>
        <strain evidence="2 3">LMG 27952</strain>
    </source>
</reference>
<feature type="region of interest" description="Disordered" evidence="1">
    <location>
        <begin position="1"/>
        <end position="21"/>
    </location>
</feature>
<protein>
    <submittedName>
        <fullName evidence="2">Uncharacterized protein</fullName>
    </submittedName>
</protein>
<evidence type="ECO:0000313" key="3">
    <source>
        <dbReference type="Proteomes" id="UP000656319"/>
    </source>
</evidence>
<keyword evidence="3" id="KW-1185">Reference proteome</keyword>
<organism evidence="2 3">
    <name type="scientific">Paraburkholderia hiiakae</name>
    <dbReference type="NCBI Taxonomy" id="1081782"/>
    <lineage>
        <taxon>Bacteria</taxon>
        <taxon>Pseudomonadati</taxon>
        <taxon>Pseudomonadota</taxon>
        <taxon>Betaproteobacteria</taxon>
        <taxon>Burkholderiales</taxon>
        <taxon>Burkholderiaceae</taxon>
        <taxon>Paraburkholderia</taxon>
    </lineage>
</organism>
<feature type="compositionally biased region" description="Basic and acidic residues" evidence="1">
    <location>
        <begin position="1"/>
        <end position="17"/>
    </location>
</feature>
<name>A0ABM8N9K3_9BURK</name>
<proteinExistence type="predicted"/>
<gene>
    <name evidence="2" type="ORF">LMG27952_00335</name>
</gene>
<comment type="caution">
    <text evidence="2">The sequence shown here is derived from an EMBL/GenBank/DDBJ whole genome shotgun (WGS) entry which is preliminary data.</text>
</comment>
<accession>A0ABM8N9K3</accession>